<dbReference type="InterPro" id="IPR013783">
    <property type="entry name" value="Ig-like_fold"/>
</dbReference>
<organism evidence="3 4">
    <name type="scientific">Winogradskyella marina</name>
    <dbReference type="NCBI Taxonomy" id="2785530"/>
    <lineage>
        <taxon>Bacteria</taxon>
        <taxon>Pseudomonadati</taxon>
        <taxon>Bacteroidota</taxon>
        <taxon>Flavobacteriia</taxon>
        <taxon>Flavobacteriales</taxon>
        <taxon>Flavobacteriaceae</taxon>
        <taxon>Winogradskyella</taxon>
    </lineage>
</organism>
<dbReference type="InterPro" id="IPR036116">
    <property type="entry name" value="FN3_sf"/>
</dbReference>
<dbReference type="InterPro" id="IPR003961">
    <property type="entry name" value="FN3_dom"/>
</dbReference>
<name>A0ABS0EGK0_9FLAO</name>
<dbReference type="EMBL" id="JADOET010000001">
    <property type="protein sequence ID" value="MBF8148590.1"/>
    <property type="molecule type" value="Genomic_DNA"/>
</dbReference>
<dbReference type="PROSITE" id="PS50853">
    <property type="entry name" value="FN3"/>
    <property type="match status" value="1"/>
</dbReference>
<proteinExistence type="predicted"/>
<dbReference type="Gene3D" id="2.60.40.10">
    <property type="entry name" value="Immunoglobulins"/>
    <property type="match status" value="1"/>
</dbReference>
<evidence type="ECO:0000313" key="3">
    <source>
        <dbReference type="EMBL" id="MBF8148590.1"/>
    </source>
</evidence>
<evidence type="ECO:0000313" key="4">
    <source>
        <dbReference type="Proteomes" id="UP000611215"/>
    </source>
</evidence>
<protein>
    <submittedName>
        <fullName evidence="3">Lipocalin family protein</fullName>
    </submittedName>
</protein>
<dbReference type="CDD" id="cd00063">
    <property type="entry name" value="FN3"/>
    <property type="match status" value="1"/>
</dbReference>
<evidence type="ECO:0000259" key="2">
    <source>
        <dbReference type="PROSITE" id="PS50853"/>
    </source>
</evidence>
<keyword evidence="4" id="KW-1185">Reference proteome</keyword>
<sequence>MKILQISPKILVLLLITSFISINCSSDDGDEITNQPPESFNLIEVPNAATDVTLMPIFSWTDATDLDGDVVHYDLYLDTNNSPSTKIANNITETSFTTESNLELDTTYYWKVVAKDDNGGETESEIFSFTTQVDYSSEALIGQWYFESIEEREPLSDCEKTSYLEFSSVGTAFTILYADSPDGGCNPLIVSEFTYELISETTIEFTNVSDNETSTTEIVSVSDTELVISGIGFFPPSTLIKG</sequence>
<keyword evidence="1" id="KW-0732">Signal</keyword>
<dbReference type="Pfam" id="PF00041">
    <property type="entry name" value="fn3"/>
    <property type="match status" value="1"/>
</dbReference>
<comment type="caution">
    <text evidence="3">The sequence shown here is derived from an EMBL/GenBank/DDBJ whole genome shotgun (WGS) entry which is preliminary data.</text>
</comment>
<dbReference type="RefSeq" id="WP_195869870.1">
    <property type="nucleotide sequence ID" value="NZ_JADOET010000001.1"/>
</dbReference>
<dbReference type="Proteomes" id="UP000611215">
    <property type="component" value="Unassembled WGS sequence"/>
</dbReference>
<feature type="chain" id="PRO_5046935316" evidence="1">
    <location>
        <begin position="27"/>
        <end position="242"/>
    </location>
</feature>
<evidence type="ECO:0000256" key="1">
    <source>
        <dbReference type="SAM" id="SignalP"/>
    </source>
</evidence>
<gene>
    <name evidence="3" type="ORF">ITJ86_01700</name>
</gene>
<dbReference type="InterPro" id="IPR024311">
    <property type="entry name" value="Lipocalin-like"/>
</dbReference>
<dbReference type="SUPFAM" id="SSF49265">
    <property type="entry name" value="Fibronectin type III"/>
    <property type="match status" value="1"/>
</dbReference>
<reference evidence="3 4" key="1">
    <citation type="submission" date="2020-11" db="EMBL/GenBank/DDBJ databases">
        <title>Winogradskyella marina sp. nov., isolated from marine sediment.</title>
        <authorList>
            <person name="Bo J."/>
            <person name="Wang S."/>
            <person name="Song X."/>
            <person name="Du Z."/>
        </authorList>
    </citation>
    <scope>NUCLEOTIDE SEQUENCE [LARGE SCALE GENOMIC DNA]</scope>
    <source>
        <strain evidence="3 4">F6397</strain>
    </source>
</reference>
<dbReference type="Pfam" id="PF13648">
    <property type="entry name" value="Lipocalin_4"/>
    <property type="match status" value="1"/>
</dbReference>
<accession>A0ABS0EGK0</accession>
<feature type="signal peptide" evidence="1">
    <location>
        <begin position="1"/>
        <end position="26"/>
    </location>
</feature>
<feature type="domain" description="Fibronectin type-III" evidence="2">
    <location>
        <begin position="36"/>
        <end position="134"/>
    </location>
</feature>